<evidence type="ECO:0000313" key="3">
    <source>
        <dbReference type="EMBL" id="MDK4327026.1"/>
    </source>
</evidence>
<proteinExistence type="predicted"/>
<reference evidence="3" key="1">
    <citation type="submission" date="2023-05" db="EMBL/GenBank/DDBJ databases">
        <title>Metabolic capabilities are highly conserved among human nasal-associated Corynebacterium species in pangenomic analyses.</title>
        <authorList>
            <person name="Tran T.H."/>
            <person name="Roberts A.Q."/>
            <person name="Escapa I.F."/>
            <person name="Gao W."/>
            <person name="Conlan S."/>
            <person name="Kong H."/>
            <person name="Segre J.A."/>
            <person name="Kelly M.S."/>
            <person name="Lemon K.P."/>
        </authorList>
    </citation>
    <scope>NUCLEOTIDE SEQUENCE</scope>
    <source>
        <strain evidence="3">KPL2654</strain>
    </source>
</reference>
<dbReference type="AlphaFoldDB" id="A0AAP4FBL6"/>
<keyword evidence="2" id="KW-0732">Signal</keyword>
<evidence type="ECO:0000256" key="1">
    <source>
        <dbReference type="SAM" id="MobiDB-lite"/>
    </source>
</evidence>
<protein>
    <submittedName>
        <fullName evidence="3">Uncharacterized protein</fullName>
    </submittedName>
</protein>
<organism evidence="3 4">
    <name type="scientific">Corynebacterium propinquum</name>
    <dbReference type="NCBI Taxonomy" id="43769"/>
    <lineage>
        <taxon>Bacteria</taxon>
        <taxon>Bacillati</taxon>
        <taxon>Actinomycetota</taxon>
        <taxon>Actinomycetes</taxon>
        <taxon>Mycobacteriales</taxon>
        <taxon>Corynebacteriaceae</taxon>
        <taxon>Corynebacterium</taxon>
    </lineage>
</organism>
<gene>
    <name evidence="3" type="ORF">QPX54_11000</name>
</gene>
<comment type="caution">
    <text evidence="3">The sequence shown here is derived from an EMBL/GenBank/DDBJ whole genome shotgun (WGS) entry which is preliminary data.</text>
</comment>
<evidence type="ECO:0000256" key="2">
    <source>
        <dbReference type="SAM" id="SignalP"/>
    </source>
</evidence>
<feature type="compositionally biased region" description="Basic and acidic residues" evidence="1">
    <location>
        <begin position="163"/>
        <end position="210"/>
    </location>
</feature>
<dbReference type="EMBL" id="JASNVP010000014">
    <property type="protein sequence ID" value="MDK4327026.1"/>
    <property type="molecule type" value="Genomic_DNA"/>
</dbReference>
<feature type="chain" id="PRO_5042810807" evidence="2">
    <location>
        <begin position="28"/>
        <end position="303"/>
    </location>
</feature>
<accession>A0AAP4FBL6</accession>
<dbReference type="RefSeq" id="WP_049149383.1">
    <property type="nucleotide sequence ID" value="NZ_CP091865.1"/>
</dbReference>
<evidence type="ECO:0000313" key="4">
    <source>
        <dbReference type="Proteomes" id="UP001226160"/>
    </source>
</evidence>
<name>A0AAP4FBL6_9CORY</name>
<feature type="compositionally biased region" description="Pro residues" evidence="1">
    <location>
        <begin position="144"/>
        <end position="158"/>
    </location>
</feature>
<dbReference type="Proteomes" id="UP001226160">
    <property type="component" value="Unassembled WGS sequence"/>
</dbReference>
<feature type="region of interest" description="Disordered" evidence="1">
    <location>
        <begin position="136"/>
        <end position="249"/>
    </location>
</feature>
<feature type="signal peptide" evidence="2">
    <location>
        <begin position="1"/>
        <end position="27"/>
    </location>
</feature>
<sequence length="303" mass="31626">MLNKRVLAAAIMSASLIAPVVSPAAHAQNVTMQPGESQQSQVSVLQIDPVKEGATKITGRIGLQAPEETVKITALLMRQVHLLSTSVSKSSSDVPELVEFEIMIPSTHLPMAGDQIQIGPAGEPTKQQVITVLGSDSAEQQTPAPQPLPEPNPAPNTPAPGGDDSKPGADQKPEDGQQDSKPESGQKPEGDQPKPEGEKPKPEGDQKPEGETPGAGKKPEAPKGPENTPKDPKLPGDNGKNPEVDKDMLQGSSTIGDLFKILAALGGATGLISGVVKLLTLGSGSANFVQSIRDFFAQFNIKF</sequence>
<feature type="compositionally biased region" description="Basic and acidic residues" evidence="1">
    <location>
        <begin position="217"/>
        <end position="248"/>
    </location>
</feature>